<evidence type="ECO:0000256" key="2">
    <source>
        <dbReference type="ARBA" id="ARBA00023125"/>
    </source>
</evidence>
<dbReference type="SMART" id="SM00345">
    <property type="entry name" value="HTH_GNTR"/>
    <property type="match status" value="1"/>
</dbReference>
<protein>
    <submittedName>
        <fullName evidence="5">GntR family transcriptional regulator</fullName>
    </submittedName>
</protein>
<gene>
    <name evidence="5" type="ORF">AKJ29_18260</name>
</gene>
<dbReference type="PANTHER" id="PTHR43537:SF39">
    <property type="entry name" value="HTH-TYPE TRANSCRIPTIONAL REGULATOR MCBR"/>
    <property type="match status" value="1"/>
</dbReference>
<keyword evidence="2" id="KW-0238">DNA-binding</keyword>
<dbReference type="GO" id="GO:0003677">
    <property type="term" value="F:DNA binding"/>
    <property type="evidence" value="ECO:0007669"/>
    <property type="project" value="UniProtKB-KW"/>
</dbReference>
<dbReference type="AlphaFoldDB" id="A0A0P7JTB7"/>
<keyword evidence="1" id="KW-0805">Transcription regulation</keyword>
<evidence type="ECO:0000256" key="3">
    <source>
        <dbReference type="ARBA" id="ARBA00023163"/>
    </source>
</evidence>
<organism evidence="5 6">
    <name type="scientific">Aliiroseovarius crassostreae</name>
    <dbReference type="NCBI Taxonomy" id="154981"/>
    <lineage>
        <taxon>Bacteria</taxon>
        <taxon>Pseudomonadati</taxon>
        <taxon>Pseudomonadota</taxon>
        <taxon>Alphaproteobacteria</taxon>
        <taxon>Rhodobacterales</taxon>
        <taxon>Paracoccaceae</taxon>
        <taxon>Aliiroseovarius</taxon>
    </lineage>
</organism>
<dbReference type="Pfam" id="PF00392">
    <property type="entry name" value="GntR"/>
    <property type="match status" value="1"/>
</dbReference>
<name>A0A0P7JTB7_9RHOB</name>
<dbReference type="Gene3D" id="1.10.10.10">
    <property type="entry name" value="Winged helix-like DNA-binding domain superfamily/Winged helix DNA-binding domain"/>
    <property type="match status" value="1"/>
</dbReference>
<dbReference type="Pfam" id="PF07729">
    <property type="entry name" value="FCD"/>
    <property type="match status" value="1"/>
</dbReference>
<evidence type="ECO:0000259" key="4">
    <source>
        <dbReference type="PROSITE" id="PS50949"/>
    </source>
</evidence>
<keyword evidence="6" id="KW-1185">Reference proteome</keyword>
<dbReference type="Gene3D" id="1.20.120.530">
    <property type="entry name" value="GntR ligand-binding domain-like"/>
    <property type="match status" value="1"/>
</dbReference>
<feature type="domain" description="HTH gntR-type" evidence="4">
    <location>
        <begin position="17"/>
        <end position="84"/>
    </location>
</feature>
<evidence type="ECO:0000256" key="1">
    <source>
        <dbReference type="ARBA" id="ARBA00023015"/>
    </source>
</evidence>
<comment type="caution">
    <text evidence="5">The sequence shown here is derived from an EMBL/GenBank/DDBJ whole genome shotgun (WGS) entry which is preliminary data.</text>
</comment>
<dbReference type="InterPro" id="IPR036390">
    <property type="entry name" value="WH_DNA-bd_sf"/>
</dbReference>
<dbReference type="STRING" id="154981.AKJ29_18260"/>
<dbReference type="OrthoDB" id="9815654at2"/>
<dbReference type="SMART" id="SM00895">
    <property type="entry name" value="FCD"/>
    <property type="match status" value="1"/>
</dbReference>
<dbReference type="SUPFAM" id="SSF48008">
    <property type="entry name" value="GntR ligand-binding domain-like"/>
    <property type="match status" value="1"/>
</dbReference>
<dbReference type="EMBL" id="LKBA01000004">
    <property type="protein sequence ID" value="KPN64645.1"/>
    <property type="molecule type" value="Genomic_DNA"/>
</dbReference>
<dbReference type="InterPro" id="IPR036388">
    <property type="entry name" value="WH-like_DNA-bd_sf"/>
</dbReference>
<dbReference type="InterPro" id="IPR008920">
    <property type="entry name" value="TF_FadR/GntR_C"/>
</dbReference>
<accession>A0A0P7JTB7</accession>
<keyword evidence="3" id="KW-0804">Transcription</keyword>
<sequence>MPLEVRERGVTEQTVKLPDHQKVYRKLREMILFGELAPGQPVTIQGLVAELEVGMTPVREAIRRLTSEGALVFKGNRRVSVPQPDLKQWDEIAFARMGVEPELSRKAVENIGKDDIAQLVLLDDRVNAAIDRGDVRGYLENNYRFHAYLYERAGADVLLSIANMLWLRAGPSLRVVLGRYGTANMPDHHAEALEALKARDAEGVATAIRGDIEQGIAQVREHLLAEKK</sequence>
<dbReference type="InterPro" id="IPR011711">
    <property type="entry name" value="GntR_C"/>
</dbReference>
<dbReference type="SUPFAM" id="SSF46785">
    <property type="entry name" value="Winged helix' DNA-binding domain"/>
    <property type="match status" value="1"/>
</dbReference>
<evidence type="ECO:0000313" key="5">
    <source>
        <dbReference type="EMBL" id="KPN64645.1"/>
    </source>
</evidence>
<dbReference type="PROSITE" id="PS50949">
    <property type="entry name" value="HTH_GNTR"/>
    <property type="match status" value="1"/>
</dbReference>
<dbReference type="GO" id="GO:0003700">
    <property type="term" value="F:DNA-binding transcription factor activity"/>
    <property type="evidence" value="ECO:0007669"/>
    <property type="project" value="InterPro"/>
</dbReference>
<proteinExistence type="predicted"/>
<reference evidence="5 6" key="1">
    <citation type="submission" date="2015-09" db="EMBL/GenBank/DDBJ databases">
        <title>Draft genome sequence of Aliiroseovarius crassostreae CV919-312TSm, the causative agent of Roseovarius Oyster Disease (formerly Juvenile Oyster Disease).</title>
        <authorList>
            <person name="Kessner L."/>
            <person name="Spinard E."/>
            <person name="Nelson D."/>
        </authorList>
    </citation>
    <scope>NUCLEOTIDE SEQUENCE [LARGE SCALE GENOMIC DNA]</scope>
    <source>
        <strain evidence="5 6">CV919-312</strain>
    </source>
</reference>
<dbReference type="PANTHER" id="PTHR43537">
    <property type="entry name" value="TRANSCRIPTIONAL REGULATOR, GNTR FAMILY"/>
    <property type="match status" value="1"/>
</dbReference>
<dbReference type="InterPro" id="IPR000524">
    <property type="entry name" value="Tscrpt_reg_HTH_GntR"/>
</dbReference>
<evidence type="ECO:0000313" key="6">
    <source>
        <dbReference type="Proteomes" id="UP000050471"/>
    </source>
</evidence>
<dbReference type="Proteomes" id="UP000050471">
    <property type="component" value="Unassembled WGS sequence"/>
</dbReference>